<protein>
    <submittedName>
        <fullName evidence="7">Putative basic amino acid antiporter YfcC</fullName>
    </submittedName>
</protein>
<evidence type="ECO:0000256" key="5">
    <source>
        <dbReference type="ARBA" id="ARBA00023136"/>
    </source>
</evidence>
<dbReference type="PANTHER" id="PTHR43652">
    <property type="entry name" value="BASIC AMINO ACID ANTIPORTER YFCC-RELATED"/>
    <property type="match status" value="1"/>
</dbReference>
<dbReference type="KEGG" id="bacg:D2962_12270"/>
<evidence type="ECO:0000256" key="2">
    <source>
        <dbReference type="ARBA" id="ARBA00022475"/>
    </source>
</evidence>
<gene>
    <name evidence="7" type="primary">yfcC</name>
    <name evidence="7" type="ORF">D2962_12270</name>
</gene>
<evidence type="ECO:0000256" key="4">
    <source>
        <dbReference type="ARBA" id="ARBA00022989"/>
    </source>
</evidence>
<feature type="transmembrane region" description="Helical" evidence="6">
    <location>
        <begin position="443"/>
        <end position="465"/>
    </location>
</feature>
<dbReference type="Proteomes" id="UP000280960">
    <property type="component" value="Chromosome"/>
</dbReference>
<evidence type="ECO:0000313" key="7">
    <source>
        <dbReference type="EMBL" id="AYO31270.1"/>
    </source>
</evidence>
<feature type="transmembrane region" description="Helical" evidence="6">
    <location>
        <begin position="12"/>
        <end position="35"/>
    </location>
</feature>
<keyword evidence="8" id="KW-1185">Reference proteome</keyword>
<evidence type="ECO:0000313" key="8">
    <source>
        <dbReference type="Proteomes" id="UP000280960"/>
    </source>
</evidence>
<keyword evidence="5 6" id="KW-0472">Membrane</keyword>
<feature type="transmembrane region" description="Helical" evidence="6">
    <location>
        <begin position="201"/>
        <end position="220"/>
    </location>
</feature>
<feature type="transmembrane region" description="Helical" evidence="6">
    <location>
        <begin position="260"/>
        <end position="278"/>
    </location>
</feature>
<evidence type="ECO:0000256" key="3">
    <source>
        <dbReference type="ARBA" id="ARBA00022692"/>
    </source>
</evidence>
<keyword evidence="4 6" id="KW-1133">Transmembrane helix</keyword>
<feature type="transmembrane region" description="Helical" evidence="6">
    <location>
        <begin position="81"/>
        <end position="100"/>
    </location>
</feature>
<sequence length="469" mass="51017">MVIMEEKVGFKLNVPHVFIILAILVFLAAAATWVLPAGTFDRVENEEGREVVVPGTYKVAESSPVGVFIFLMSFYDGIIEAADVISFILLVSGAFAIVRKTGALDAGITSAVQHIRGGEYFALTILMVLFAICGATFGMYEEAYPFVFMLMPLCVQMGFDAMTGAAVLFIGINAGFAGAFFNPFTVGLSQSLAKLPLYSGIGFRVITCIILVGEGIWFTLRYAKKIRENPDLSISKEATEYWKNRLNSSSPESKMNLRHTVVLLILLAAMIGLIYGVLKYEWYMAEISALFLLMGIVSGFVGGISLNKMAEEMEKAASEIIGPCMVIGFARAIMVVLNKGNVTDTILYGMSNTVSIFGGIGAAVLMYIIIYLLEFLISSGTAKAAILVPILTPLCDLVGVSRQTMVLAYQLGDGILNMWEPTSPEVYSILGAAKIKFVEWFKWALPITIIWTVTGFILVVVAQLINYGP</sequence>
<feature type="transmembrane region" description="Helical" evidence="6">
    <location>
        <begin position="120"/>
        <end position="140"/>
    </location>
</feature>
<comment type="subcellular location">
    <subcellularLocation>
        <location evidence="1">Cell membrane</location>
        <topology evidence="1">Multi-pass membrane protein</topology>
    </subcellularLocation>
</comment>
<organism evidence="7 8">
    <name type="scientific">Biomaibacter acetigenes</name>
    <dbReference type="NCBI Taxonomy" id="2316383"/>
    <lineage>
        <taxon>Bacteria</taxon>
        <taxon>Bacillati</taxon>
        <taxon>Bacillota</taxon>
        <taxon>Clostridia</taxon>
        <taxon>Thermosediminibacterales</taxon>
        <taxon>Tepidanaerobacteraceae</taxon>
        <taxon>Biomaibacter</taxon>
    </lineage>
</organism>
<dbReference type="PANTHER" id="PTHR43652:SF2">
    <property type="entry name" value="BASIC AMINO ACID ANTIPORTER YFCC-RELATED"/>
    <property type="match status" value="1"/>
</dbReference>
<feature type="transmembrane region" description="Helical" evidence="6">
    <location>
        <begin position="161"/>
        <end position="181"/>
    </location>
</feature>
<dbReference type="InterPro" id="IPR018385">
    <property type="entry name" value="C4_dicarb_anaerob_car-like"/>
</dbReference>
<dbReference type="GO" id="GO:0005886">
    <property type="term" value="C:plasma membrane"/>
    <property type="evidence" value="ECO:0007669"/>
    <property type="project" value="UniProtKB-SubCell"/>
</dbReference>
<name>A0A3G2R731_9FIRM</name>
<keyword evidence="2" id="KW-1003">Cell membrane</keyword>
<accession>A0A3G2R731</accession>
<dbReference type="Pfam" id="PF03606">
    <property type="entry name" value="DcuC"/>
    <property type="match status" value="1"/>
</dbReference>
<feature type="transmembrane region" description="Helical" evidence="6">
    <location>
        <begin position="316"/>
        <end position="334"/>
    </location>
</feature>
<keyword evidence="3 6" id="KW-0812">Transmembrane</keyword>
<feature type="transmembrane region" description="Helical" evidence="6">
    <location>
        <begin position="284"/>
        <end position="304"/>
    </location>
</feature>
<feature type="transmembrane region" description="Helical" evidence="6">
    <location>
        <begin position="354"/>
        <end position="373"/>
    </location>
</feature>
<reference evidence="7 8" key="1">
    <citation type="submission" date="2018-10" db="EMBL/GenBank/DDBJ databases">
        <authorList>
            <person name="Zhang X."/>
        </authorList>
    </citation>
    <scope>NUCLEOTIDE SEQUENCE [LARGE SCALE GENOMIC DNA]</scope>
    <source>
        <strain evidence="7 8">SK-G1</strain>
    </source>
</reference>
<evidence type="ECO:0000256" key="1">
    <source>
        <dbReference type="ARBA" id="ARBA00004651"/>
    </source>
</evidence>
<proteinExistence type="predicted"/>
<dbReference type="EMBL" id="CP033169">
    <property type="protein sequence ID" value="AYO31270.1"/>
    <property type="molecule type" value="Genomic_DNA"/>
</dbReference>
<evidence type="ECO:0000256" key="6">
    <source>
        <dbReference type="SAM" id="Phobius"/>
    </source>
</evidence>
<dbReference type="InterPro" id="IPR051679">
    <property type="entry name" value="DASS-Related_Transporters"/>
</dbReference>
<dbReference type="AlphaFoldDB" id="A0A3G2R731"/>